<dbReference type="EMBL" id="LAZR01000421">
    <property type="protein sequence ID" value="KKN69664.1"/>
    <property type="molecule type" value="Genomic_DNA"/>
</dbReference>
<evidence type="ECO:0000313" key="2">
    <source>
        <dbReference type="EMBL" id="KKN69664.1"/>
    </source>
</evidence>
<dbReference type="Pfam" id="PF00977">
    <property type="entry name" value="His_biosynth"/>
    <property type="match status" value="1"/>
</dbReference>
<dbReference type="GO" id="GO:0003949">
    <property type="term" value="F:1-(5-phosphoribosyl)-5-[(5-phosphoribosylamino)methylideneamino]imidazole-4-carboxamide isomerase activity"/>
    <property type="evidence" value="ECO:0007669"/>
    <property type="project" value="InterPro"/>
</dbReference>
<dbReference type="InterPro" id="IPR013785">
    <property type="entry name" value="Aldolase_TIM"/>
</dbReference>
<dbReference type="SUPFAM" id="SSF51366">
    <property type="entry name" value="Ribulose-phoshate binding barrel"/>
    <property type="match status" value="1"/>
</dbReference>
<dbReference type="GO" id="GO:0005737">
    <property type="term" value="C:cytoplasm"/>
    <property type="evidence" value="ECO:0007669"/>
    <property type="project" value="TreeGrafter"/>
</dbReference>
<protein>
    <recommendedName>
        <fullName evidence="3">HisA/hisF family protein</fullName>
    </recommendedName>
</protein>
<comment type="similarity">
    <text evidence="1">Belongs to the HisA/HisF family.</text>
</comment>
<reference evidence="2" key="1">
    <citation type="journal article" date="2015" name="Nature">
        <title>Complex archaea that bridge the gap between prokaryotes and eukaryotes.</title>
        <authorList>
            <person name="Spang A."/>
            <person name="Saw J.H."/>
            <person name="Jorgensen S.L."/>
            <person name="Zaremba-Niedzwiedzka K."/>
            <person name="Martijn J."/>
            <person name="Lind A.E."/>
            <person name="van Eijk R."/>
            <person name="Schleper C."/>
            <person name="Guy L."/>
            <person name="Ettema T.J."/>
        </authorList>
    </citation>
    <scope>NUCLEOTIDE SEQUENCE</scope>
</reference>
<dbReference type="AlphaFoldDB" id="A0A0F9SRX9"/>
<dbReference type="Gene3D" id="3.20.20.70">
    <property type="entry name" value="Aldolase class I"/>
    <property type="match status" value="1"/>
</dbReference>
<evidence type="ECO:0000256" key="1">
    <source>
        <dbReference type="ARBA" id="ARBA00009667"/>
    </source>
</evidence>
<organism evidence="2">
    <name type="scientific">marine sediment metagenome</name>
    <dbReference type="NCBI Taxonomy" id="412755"/>
    <lineage>
        <taxon>unclassified sequences</taxon>
        <taxon>metagenomes</taxon>
        <taxon>ecological metagenomes</taxon>
    </lineage>
</organism>
<dbReference type="GO" id="GO:0000162">
    <property type="term" value="P:L-tryptophan biosynthetic process"/>
    <property type="evidence" value="ECO:0007669"/>
    <property type="project" value="TreeGrafter"/>
</dbReference>
<sequence>MNGFKVIPVLDILNSTAVHAIKGERAGYKPLISKLIKSSNPLEIIQRLNSRYSINEFYIADLDAIVNQNPSIQLLSSILNIPGIKIMIDPGITNTEDILQYSKYNINKLIIGLETIQNLQTIKKALAYLAESKIIISIDMYKGKILSKVKSLSNLNPIAIIKKLELFGIKELILLDLFRVGQKIGGIPSKYLEIKDEFEGKIYVGGGIKEFKDILYLKQQRFAGVLIATALFDGTINIEKLRKFFV</sequence>
<gene>
    <name evidence="2" type="ORF">LCGC14_0438530</name>
</gene>
<dbReference type="PANTHER" id="PTHR43090:SF2">
    <property type="entry name" value="1-(5-PHOSPHORIBOSYL)-5-[(5-PHOSPHORIBOSYLAMINO)METHYLIDENEAMINO] IMIDAZOLE-4-CARBOXAMIDE ISOMERASE"/>
    <property type="match status" value="1"/>
</dbReference>
<comment type="caution">
    <text evidence="2">The sequence shown here is derived from an EMBL/GenBank/DDBJ whole genome shotgun (WGS) entry which is preliminary data.</text>
</comment>
<dbReference type="InterPro" id="IPR011060">
    <property type="entry name" value="RibuloseP-bd_barrel"/>
</dbReference>
<dbReference type="PANTHER" id="PTHR43090">
    <property type="entry name" value="1-(5-PHOSPHORIBOSYL)-5-[(5-PHOSPHORIBOSYLAMINO)METHYLIDENEAMINO] IMIDAZOLE-4-CARBOXAMIDE ISOMERASE"/>
    <property type="match status" value="1"/>
</dbReference>
<dbReference type="InterPro" id="IPR006062">
    <property type="entry name" value="His_biosynth"/>
</dbReference>
<dbReference type="InterPro" id="IPR044524">
    <property type="entry name" value="Isoase_HisA-like"/>
</dbReference>
<evidence type="ECO:0008006" key="3">
    <source>
        <dbReference type="Google" id="ProtNLM"/>
    </source>
</evidence>
<name>A0A0F9SRX9_9ZZZZ</name>
<dbReference type="GO" id="GO:0000105">
    <property type="term" value="P:L-histidine biosynthetic process"/>
    <property type="evidence" value="ECO:0007669"/>
    <property type="project" value="InterPro"/>
</dbReference>
<accession>A0A0F9SRX9</accession>
<proteinExistence type="inferred from homology"/>